<keyword evidence="2" id="KW-1185">Reference proteome</keyword>
<dbReference type="KEGG" id="ptaw:DW352_23505"/>
<protein>
    <submittedName>
        <fullName evidence="1">Uncharacterized protein</fullName>
    </submittedName>
</protein>
<dbReference type="Proteomes" id="UP000254889">
    <property type="component" value="Chromosome"/>
</dbReference>
<reference evidence="1 2" key="1">
    <citation type="submission" date="2018-07" db="EMBL/GenBank/DDBJ databases">
        <authorList>
            <person name="Quirk P.G."/>
            <person name="Krulwich T.A."/>
        </authorList>
    </citation>
    <scope>NUCLEOTIDE SEQUENCE [LARGE SCALE GENOMIC DNA]</scope>
    <source>
        <strain evidence="1 2">CC-BB4</strain>
    </source>
</reference>
<organism evidence="1 2">
    <name type="scientific">Pseudolabrys taiwanensis</name>
    <dbReference type="NCBI Taxonomy" id="331696"/>
    <lineage>
        <taxon>Bacteria</taxon>
        <taxon>Pseudomonadati</taxon>
        <taxon>Pseudomonadota</taxon>
        <taxon>Alphaproteobacteria</taxon>
        <taxon>Hyphomicrobiales</taxon>
        <taxon>Xanthobacteraceae</taxon>
        <taxon>Pseudolabrys</taxon>
    </lineage>
</organism>
<dbReference type="EMBL" id="CP031417">
    <property type="protein sequence ID" value="AXK83223.1"/>
    <property type="molecule type" value="Genomic_DNA"/>
</dbReference>
<gene>
    <name evidence="1" type="ORF">DW352_23505</name>
</gene>
<evidence type="ECO:0000313" key="1">
    <source>
        <dbReference type="EMBL" id="AXK83223.1"/>
    </source>
</evidence>
<name>A0A346A226_9HYPH</name>
<proteinExistence type="predicted"/>
<accession>A0A346A226</accession>
<evidence type="ECO:0000313" key="2">
    <source>
        <dbReference type="Proteomes" id="UP000254889"/>
    </source>
</evidence>
<dbReference type="AlphaFoldDB" id="A0A346A226"/>
<sequence length="83" mass="8696">MERRMAHRVVRPPAKAAACLAIGTLATRRSTCGDFCLRVRASAATAPIREEALWPLASLLTVDASSAHRLVAPRAADVVGGGC</sequence>